<organism evidence="1 2">
    <name type="scientific">Paenibacillus monticola</name>
    <dbReference type="NCBI Taxonomy" id="2666075"/>
    <lineage>
        <taxon>Bacteria</taxon>
        <taxon>Bacillati</taxon>
        <taxon>Bacillota</taxon>
        <taxon>Bacilli</taxon>
        <taxon>Bacillales</taxon>
        <taxon>Paenibacillaceae</taxon>
        <taxon>Paenibacillus</taxon>
    </lineage>
</organism>
<sequence length="363" mass="40899">MTNKIIADRRLNNLLIASSKFLRPEQVVQKLGALQAQDYMQVMWAIGLRTPSASLTDIERAIADRKIVLTWTLRGTIHCVPSEDVKWMLQLAGSRVVGQAKSRLAQLGLDTRTLEHCREIIYDALTGGRQVDRSDLLQLLEDASISTASQRGYHILWHCAYHGLICFGPVNGKQQTFVLLDEWVPHSRDLSFEQSLAELALRYFKAHGPATINDFAWWAGITLTDARRGLETVKGELFSEQIEGREYWMTTVSVAQSSDDFGVYLLPGFDEFILGYKDRSAVLKPETAPRIVPGNNGVFMPTLVVDGQVIGIWKRTFKKKGLEFVISPFEQLGDNEERVLRAAERYATFIGLPLLKIDFADRA</sequence>
<dbReference type="PANTHER" id="PTHR38479:SF2">
    <property type="entry name" value="WINGED HELIX DNA-BINDING DOMAIN-CONTAINING PROTEIN"/>
    <property type="match status" value="1"/>
</dbReference>
<dbReference type="GO" id="GO:0003677">
    <property type="term" value="F:DNA binding"/>
    <property type="evidence" value="ECO:0007669"/>
    <property type="project" value="UniProtKB-KW"/>
</dbReference>
<comment type="caution">
    <text evidence="1">The sequence shown here is derived from an EMBL/GenBank/DDBJ whole genome shotgun (WGS) entry which is preliminary data.</text>
</comment>
<dbReference type="EMBL" id="WJXB01000003">
    <property type="protein sequence ID" value="MRN53204.1"/>
    <property type="molecule type" value="Genomic_DNA"/>
</dbReference>
<dbReference type="PANTHER" id="PTHR38479">
    <property type="entry name" value="LMO0824 PROTEIN"/>
    <property type="match status" value="1"/>
</dbReference>
<dbReference type="InterPro" id="IPR009351">
    <property type="entry name" value="AlkZ-like"/>
</dbReference>
<evidence type="ECO:0000313" key="1">
    <source>
        <dbReference type="EMBL" id="MRN53204.1"/>
    </source>
</evidence>
<accession>A0A7X2H428</accession>
<gene>
    <name evidence="1" type="ORF">GJB61_09380</name>
</gene>
<name>A0A7X2H428_9BACL</name>
<proteinExistence type="predicted"/>
<reference evidence="1 2" key="1">
    <citation type="submission" date="2019-11" db="EMBL/GenBank/DDBJ databases">
        <title>Paenibacillus monticola sp. nov., a novel PGPR strain isolated from mountain sample in China.</title>
        <authorList>
            <person name="Zhao Q."/>
            <person name="Li H.-P."/>
            <person name="Zhang J.-L."/>
        </authorList>
    </citation>
    <scope>NUCLEOTIDE SEQUENCE [LARGE SCALE GENOMIC DNA]</scope>
    <source>
        <strain evidence="1 2">LC-T2</strain>
    </source>
</reference>
<keyword evidence="2" id="KW-1185">Reference proteome</keyword>
<protein>
    <submittedName>
        <fullName evidence="1">Winged helix DNA-binding domain-containing protein</fullName>
    </submittedName>
</protein>
<evidence type="ECO:0000313" key="2">
    <source>
        <dbReference type="Proteomes" id="UP000463051"/>
    </source>
</evidence>
<dbReference type="AlphaFoldDB" id="A0A7X2H428"/>
<dbReference type="Pfam" id="PF06224">
    <property type="entry name" value="AlkZ-like"/>
    <property type="match status" value="1"/>
</dbReference>
<dbReference type="RefSeq" id="WP_338115732.1">
    <property type="nucleotide sequence ID" value="NZ_WJXB01000003.1"/>
</dbReference>
<keyword evidence="1" id="KW-0238">DNA-binding</keyword>
<dbReference type="Proteomes" id="UP000463051">
    <property type="component" value="Unassembled WGS sequence"/>
</dbReference>